<dbReference type="PANTHER" id="PTHR43794:SF11">
    <property type="entry name" value="AMIDOHYDROLASE-RELATED DOMAIN-CONTAINING PROTEIN"/>
    <property type="match status" value="1"/>
</dbReference>
<dbReference type="STRING" id="269670.SAMN02982927_02491"/>
<dbReference type="AlphaFoldDB" id="A0A1I2U056"/>
<dbReference type="InterPro" id="IPR050287">
    <property type="entry name" value="MTA/SAH_deaminase"/>
</dbReference>
<protein>
    <submittedName>
        <fullName evidence="6">5-methylthioadenosine/S-adenosylhomocysteine deaminase</fullName>
    </submittedName>
</protein>
<dbReference type="PANTHER" id="PTHR43794">
    <property type="entry name" value="AMINOHYDROLASE SSNA-RELATED"/>
    <property type="match status" value="1"/>
</dbReference>
<dbReference type="GO" id="GO:0046872">
    <property type="term" value="F:metal ion binding"/>
    <property type="evidence" value="ECO:0007669"/>
    <property type="project" value="UniProtKB-KW"/>
</dbReference>
<evidence type="ECO:0000313" key="7">
    <source>
        <dbReference type="Proteomes" id="UP000198752"/>
    </source>
</evidence>
<dbReference type="RefSeq" id="WP_093673434.1">
    <property type="nucleotide sequence ID" value="NZ_FOOY01000018.1"/>
</dbReference>
<feature type="domain" description="Amidohydrolase-related" evidence="4">
    <location>
        <begin position="53"/>
        <end position="412"/>
    </location>
</feature>
<proteinExistence type="predicted"/>
<sequence length="447" mass="49614">MKLYKPFLLFEEGLFKPDRALVTDGGKIVSVGAYEALVARYPAAEIISWPDEIIVPGTVNAHNHSFQSLLRGLAADRPFLEWRDEALYKYSPYLKAKDVYTGAVFAFSEMMKCGATTVSDYFYVHNEGIESDEAVIQAAKDVGIRFVLARTMYDWTGAPTGYVESIDEAVKNVKYLAEKYENDPMVSIVPAPHSLHAASVEMVKAGHRLAQELDCKFHIHIAEEPFEVDQVLREHHMRPVELLDKIGVMEDGRMTAIHCVWLNDHEKQLMAKNHASLVYCPSSNMFLADGITDIPALMDGGVTIGLGSDGACSNNRISVFEEMRMCAMLQKVNKLDSLAVNYHQAFAMGTKGGAEILQLPIGELKPGFSADFVALNQNDLSMQPISETHEQVLPNIVYSMQPTAIDYVVVNGMCTVDQGNLKTLNEKQIVLNVQNLMNNINNEASKS</sequence>
<evidence type="ECO:0000259" key="4">
    <source>
        <dbReference type="Pfam" id="PF01979"/>
    </source>
</evidence>
<keyword evidence="2" id="KW-0378">Hydrolase</keyword>
<keyword evidence="3" id="KW-0862">Zinc</keyword>
<name>A0A1I2U056_9BACL</name>
<dbReference type="InterPro" id="IPR032466">
    <property type="entry name" value="Metal_Hydrolase"/>
</dbReference>
<evidence type="ECO:0000313" key="6">
    <source>
        <dbReference type="EMBL" id="SFG70333.1"/>
    </source>
</evidence>
<gene>
    <name evidence="6" type="ORF">SAMN02982927_02491</name>
</gene>
<dbReference type="GO" id="GO:0016810">
    <property type="term" value="F:hydrolase activity, acting on carbon-nitrogen (but not peptide) bonds"/>
    <property type="evidence" value="ECO:0007669"/>
    <property type="project" value="InterPro"/>
</dbReference>
<evidence type="ECO:0000256" key="3">
    <source>
        <dbReference type="ARBA" id="ARBA00022833"/>
    </source>
</evidence>
<keyword evidence="7" id="KW-1185">Reference proteome</keyword>
<dbReference type="OrthoDB" id="9807210at2"/>
<reference evidence="7" key="1">
    <citation type="submission" date="2016-10" db="EMBL/GenBank/DDBJ databases">
        <authorList>
            <person name="Varghese N."/>
            <person name="Submissions S."/>
        </authorList>
    </citation>
    <scope>NUCLEOTIDE SEQUENCE [LARGE SCALE GENOMIC DNA]</scope>
    <source>
        <strain evidence="7">ATCC 700379</strain>
    </source>
</reference>
<feature type="domain" description="Aminodeoxyfutalosine deaminase/Imidazolonepropionase-like composite" evidence="5">
    <location>
        <begin position="20"/>
        <end position="44"/>
    </location>
</feature>
<dbReference type="Gene3D" id="3.20.20.140">
    <property type="entry name" value="Metal-dependent hydrolases"/>
    <property type="match status" value="1"/>
</dbReference>
<dbReference type="InterPro" id="IPR054418">
    <property type="entry name" value="MQNX/HUTI_composite_N"/>
</dbReference>
<organism evidence="6 7">
    <name type="scientific">Sporolactobacillus nakayamae</name>
    <dbReference type="NCBI Taxonomy" id="269670"/>
    <lineage>
        <taxon>Bacteria</taxon>
        <taxon>Bacillati</taxon>
        <taxon>Bacillota</taxon>
        <taxon>Bacilli</taxon>
        <taxon>Bacillales</taxon>
        <taxon>Sporolactobacillaceae</taxon>
        <taxon>Sporolactobacillus</taxon>
    </lineage>
</organism>
<dbReference type="Gene3D" id="2.30.40.10">
    <property type="entry name" value="Urease, subunit C, domain 1"/>
    <property type="match status" value="1"/>
</dbReference>
<dbReference type="Pfam" id="PF22039">
    <property type="entry name" value="HUTI_composite_bact"/>
    <property type="match status" value="1"/>
</dbReference>
<dbReference type="Pfam" id="PF01979">
    <property type="entry name" value="Amidohydro_1"/>
    <property type="match status" value="1"/>
</dbReference>
<dbReference type="EMBL" id="FOOY01000018">
    <property type="protein sequence ID" value="SFG70333.1"/>
    <property type="molecule type" value="Genomic_DNA"/>
</dbReference>
<evidence type="ECO:0000256" key="1">
    <source>
        <dbReference type="ARBA" id="ARBA00022723"/>
    </source>
</evidence>
<dbReference type="SUPFAM" id="SSF51556">
    <property type="entry name" value="Metallo-dependent hydrolases"/>
    <property type="match status" value="1"/>
</dbReference>
<dbReference type="Proteomes" id="UP000198752">
    <property type="component" value="Unassembled WGS sequence"/>
</dbReference>
<evidence type="ECO:0000256" key="2">
    <source>
        <dbReference type="ARBA" id="ARBA00022801"/>
    </source>
</evidence>
<dbReference type="InterPro" id="IPR006680">
    <property type="entry name" value="Amidohydro-rel"/>
</dbReference>
<evidence type="ECO:0000259" key="5">
    <source>
        <dbReference type="Pfam" id="PF22039"/>
    </source>
</evidence>
<keyword evidence="1" id="KW-0479">Metal-binding</keyword>
<dbReference type="SUPFAM" id="SSF51338">
    <property type="entry name" value="Composite domain of metallo-dependent hydrolases"/>
    <property type="match status" value="1"/>
</dbReference>
<accession>A0A1I2U056</accession>
<dbReference type="InterPro" id="IPR011059">
    <property type="entry name" value="Metal-dep_hydrolase_composite"/>
</dbReference>